<reference evidence="1" key="1">
    <citation type="submission" date="2023-10" db="EMBL/GenBank/DDBJ databases">
        <title>Genome assembly of Pristionchus species.</title>
        <authorList>
            <person name="Yoshida K."/>
            <person name="Sommer R.J."/>
        </authorList>
    </citation>
    <scope>NUCLEOTIDE SEQUENCE</scope>
    <source>
        <strain evidence="1">RS0144</strain>
    </source>
</reference>
<comment type="caution">
    <text evidence="1">The sequence shown here is derived from an EMBL/GenBank/DDBJ whole genome shotgun (WGS) entry which is preliminary data.</text>
</comment>
<protein>
    <recommendedName>
        <fullName evidence="3">Apple domain-containing protein</fullName>
    </recommendedName>
</protein>
<proteinExistence type="predicted"/>
<evidence type="ECO:0000313" key="1">
    <source>
        <dbReference type="EMBL" id="GMS88333.1"/>
    </source>
</evidence>
<organism evidence="1 2">
    <name type="scientific">Pristionchus entomophagus</name>
    <dbReference type="NCBI Taxonomy" id="358040"/>
    <lineage>
        <taxon>Eukaryota</taxon>
        <taxon>Metazoa</taxon>
        <taxon>Ecdysozoa</taxon>
        <taxon>Nematoda</taxon>
        <taxon>Chromadorea</taxon>
        <taxon>Rhabditida</taxon>
        <taxon>Rhabditina</taxon>
        <taxon>Diplogasteromorpha</taxon>
        <taxon>Diplogasteroidea</taxon>
        <taxon>Neodiplogasteridae</taxon>
        <taxon>Pristionchus</taxon>
    </lineage>
</organism>
<dbReference type="EMBL" id="BTSX01000003">
    <property type="protein sequence ID" value="GMS88333.1"/>
    <property type="molecule type" value="Genomic_DNA"/>
</dbReference>
<evidence type="ECO:0008006" key="3">
    <source>
        <dbReference type="Google" id="ProtNLM"/>
    </source>
</evidence>
<sequence length="83" mass="8488">ACYISLSSSIRRDVHNVVPGTTLVSCQTLCDADASCQATLLNSAGTHCILLGAEASAAAGNACPAPFTSYVKTNSGAHQIVKY</sequence>
<keyword evidence="2" id="KW-1185">Reference proteome</keyword>
<gene>
    <name evidence="1" type="ORF">PENTCL1PPCAC_10508</name>
</gene>
<accession>A0AAV5T687</accession>
<dbReference type="Proteomes" id="UP001432027">
    <property type="component" value="Unassembled WGS sequence"/>
</dbReference>
<evidence type="ECO:0000313" key="2">
    <source>
        <dbReference type="Proteomes" id="UP001432027"/>
    </source>
</evidence>
<feature type="non-terminal residue" evidence="1">
    <location>
        <position position="1"/>
    </location>
</feature>
<dbReference type="AlphaFoldDB" id="A0AAV5T687"/>
<name>A0AAV5T687_9BILA</name>